<keyword evidence="2" id="KW-0863">Zinc-finger</keyword>
<feature type="compositionally biased region" description="Polar residues" evidence="4">
    <location>
        <begin position="165"/>
        <end position="178"/>
    </location>
</feature>
<dbReference type="GO" id="GO:0003677">
    <property type="term" value="F:DNA binding"/>
    <property type="evidence" value="ECO:0007669"/>
    <property type="project" value="InterPro"/>
</dbReference>
<name>A0AAV1IFG4_9CHLO</name>
<dbReference type="Proteomes" id="UP001314263">
    <property type="component" value="Unassembled WGS sequence"/>
</dbReference>
<dbReference type="EMBL" id="CAUYUE010000013">
    <property type="protein sequence ID" value="CAK0785829.1"/>
    <property type="molecule type" value="Genomic_DNA"/>
</dbReference>
<dbReference type="SUPFAM" id="SSF103612">
    <property type="entry name" value="SBT domain"/>
    <property type="match status" value="1"/>
</dbReference>
<dbReference type="Pfam" id="PF03110">
    <property type="entry name" value="SBP"/>
    <property type="match status" value="1"/>
</dbReference>
<evidence type="ECO:0000256" key="3">
    <source>
        <dbReference type="ARBA" id="ARBA00022833"/>
    </source>
</evidence>
<feature type="compositionally biased region" description="Low complexity" evidence="4">
    <location>
        <begin position="880"/>
        <end position="906"/>
    </location>
</feature>
<evidence type="ECO:0000256" key="1">
    <source>
        <dbReference type="ARBA" id="ARBA00022723"/>
    </source>
</evidence>
<reference evidence="6 7" key="1">
    <citation type="submission" date="2023-10" db="EMBL/GenBank/DDBJ databases">
        <authorList>
            <person name="Maclean D."/>
            <person name="Macfadyen A."/>
        </authorList>
    </citation>
    <scope>NUCLEOTIDE SEQUENCE [LARGE SCALE GENOMIC DNA]</scope>
</reference>
<proteinExistence type="predicted"/>
<dbReference type="AlphaFoldDB" id="A0AAV1IFG4"/>
<dbReference type="PANTHER" id="PTHR31251:SF169">
    <property type="entry name" value="SQUAMOSA PROMOTER-BINDING-LIKE PROTEIN 8"/>
    <property type="match status" value="1"/>
</dbReference>
<keyword evidence="3" id="KW-0862">Zinc</keyword>
<evidence type="ECO:0000313" key="7">
    <source>
        <dbReference type="Proteomes" id="UP001314263"/>
    </source>
</evidence>
<gene>
    <name evidence="6" type="ORF">CVIRNUC_009041</name>
</gene>
<dbReference type="InterPro" id="IPR004333">
    <property type="entry name" value="SBP_dom"/>
</dbReference>
<dbReference type="GO" id="GO:0005634">
    <property type="term" value="C:nucleus"/>
    <property type="evidence" value="ECO:0007669"/>
    <property type="project" value="InterPro"/>
</dbReference>
<keyword evidence="1" id="KW-0479">Metal-binding</keyword>
<protein>
    <recommendedName>
        <fullName evidence="5">SBP-type domain-containing protein</fullName>
    </recommendedName>
</protein>
<dbReference type="Gene3D" id="4.10.1100.10">
    <property type="entry name" value="Transcription factor, SBP-box domain"/>
    <property type="match status" value="1"/>
</dbReference>
<dbReference type="InterPro" id="IPR036893">
    <property type="entry name" value="SBP_sf"/>
</dbReference>
<evidence type="ECO:0000259" key="5">
    <source>
        <dbReference type="PROSITE" id="PS51141"/>
    </source>
</evidence>
<feature type="region of interest" description="Disordered" evidence="4">
    <location>
        <begin position="811"/>
        <end position="959"/>
    </location>
</feature>
<feature type="compositionally biased region" description="Low complexity" evidence="4">
    <location>
        <begin position="842"/>
        <end position="856"/>
    </location>
</feature>
<feature type="compositionally biased region" description="Polar residues" evidence="4">
    <location>
        <begin position="188"/>
        <end position="198"/>
    </location>
</feature>
<dbReference type="InterPro" id="IPR044817">
    <property type="entry name" value="SBP-like"/>
</dbReference>
<feature type="domain" description="SBP-type" evidence="5">
    <location>
        <begin position="79"/>
        <end position="156"/>
    </location>
</feature>
<organism evidence="6 7">
    <name type="scientific">Coccomyxa viridis</name>
    <dbReference type="NCBI Taxonomy" id="1274662"/>
    <lineage>
        <taxon>Eukaryota</taxon>
        <taxon>Viridiplantae</taxon>
        <taxon>Chlorophyta</taxon>
        <taxon>core chlorophytes</taxon>
        <taxon>Trebouxiophyceae</taxon>
        <taxon>Trebouxiophyceae incertae sedis</taxon>
        <taxon>Coccomyxaceae</taxon>
        <taxon>Coccomyxa</taxon>
    </lineage>
</organism>
<comment type="caution">
    <text evidence="6">The sequence shown here is derived from an EMBL/GenBank/DDBJ whole genome shotgun (WGS) entry which is preliminary data.</text>
</comment>
<sequence>MAEQAGDPKDRQWSMNEWCWDPYSMLALASDSKNAGAASKPAAPFPFGAGPYASQAHLAPAASLLLDEVNRGAARGRGPATCQVAGCSADLTTLKEYHQRYKICEFHLKVSSIIREGKRQRFCQQCGRFHDLTSFDGDKRSCRARLQRHNARRRKKTADVDAPSASKTATVKRQSSIGRGSRTDSSKKQQTSDSASIETKQDSLGAGDGSFETESHQQQMRQSLRTSLDGGLERRRRAVHPPLREESGSQLAARLNSSTFGTEQMQMPYQSQALQAERRSSSDLPPSFPAMEMGQDGSMESLDGLDMGLFAAQQSNSMPDYSDLTQAASQLQSTGFGADQSGASTATAASLVDEARAMLTFSGQNQAAEYTSEEHLTRMSAKLFKCTPQQLPGDLKANLLAMLQCGVNALEGYIRPGCLHLTLNAMVGTQLESHLKAMDVRGLFNHLVAYSSRALWSSDTLVLQWYDEAALVRGGKIMHVLSAAGSRGVLPQLHCVSPMALHAAAPERLLLTGQNLAVVDNRVLARCQGHDVALEVMSSGFQDFEGTEEPLSYVEVKVSDKQHAGLLHVEVARGSLLSQSKPVLMLDRADVAADITHLRGLEHQGVDMDGLLLDLGRVMELKQAIVAAKTGTSVPVRRYSATDIADMAQLARRQLRLAIDAACVSLATYVLPVAAADAQTMAEAVQSIEAALGMPLLLRAVRSQSMPLVQMVLEWTSAVGVDLLAGKPGPHGLTALHVAAVMENGASLAALLTDVCPDGVSAWTAAKACGASPAELAFASGNRATHDHVLQQLHNSMAAASVNPTEDIELEEEGDEDELAVNSETGELLDSDVERPLDSTTEDAPAAAAVAPPTEEALQKLSLARKQEGAAPTSCELRHTSSSATTSSSMTTSSSLYTSSVSSTDTVLPRDPAALPSDPGNLRKRAPADARAPLACDHTAKERNGARGTHSGSGRAGHGFSYDTIAKPGLKGGRAALFPDAKVAPTVFDGAHALGSALLIGACGGLTLLLRYCGTTFLD</sequence>
<dbReference type="PANTHER" id="PTHR31251">
    <property type="entry name" value="SQUAMOSA PROMOTER-BINDING-LIKE PROTEIN 4"/>
    <property type="match status" value="1"/>
</dbReference>
<evidence type="ECO:0000256" key="2">
    <source>
        <dbReference type="ARBA" id="ARBA00022771"/>
    </source>
</evidence>
<dbReference type="Pfam" id="PF26102">
    <property type="entry name" value="Ig_SPL7"/>
    <property type="match status" value="1"/>
</dbReference>
<feature type="region of interest" description="Disordered" evidence="4">
    <location>
        <begin position="269"/>
        <end position="300"/>
    </location>
</feature>
<keyword evidence="7" id="KW-1185">Reference proteome</keyword>
<accession>A0AAV1IFG4</accession>
<feature type="region of interest" description="Disordered" evidence="4">
    <location>
        <begin position="147"/>
        <end position="251"/>
    </location>
</feature>
<dbReference type="PROSITE" id="PS51141">
    <property type="entry name" value="ZF_SBP"/>
    <property type="match status" value="1"/>
</dbReference>
<evidence type="ECO:0000313" key="6">
    <source>
        <dbReference type="EMBL" id="CAK0785829.1"/>
    </source>
</evidence>
<dbReference type="GO" id="GO:0008270">
    <property type="term" value="F:zinc ion binding"/>
    <property type="evidence" value="ECO:0007669"/>
    <property type="project" value="UniProtKB-KW"/>
</dbReference>
<feature type="compositionally biased region" description="Basic residues" evidence="4">
    <location>
        <begin position="147"/>
        <end position="156"/>
    </location>
</feature>
<evidence type="ECO:0000256" key="4">
    <source>
        <dbReference type="SAM" id="MobiDB-lite"/>
    </source>
</evidence>
<feature type="compositionally biased region" description="Polar residues" evidence="4">
    <location>
        <begin position="216"/>
        <end position="226"/>
    </location>
</feature>